<dbReference type="Gene3D" id="3.40.630.10">
    <property type="entry name" value="Zn peptidases"/>
    <property type="match status" value="1"/>
</dbReference>
<comment type="subunit">
    <text evidence="3">Homodimer.</text>
</comment>
<evidence type="ECO:0000256" key="2">
    <source>
        <dbReference type="ARBA" id="ARBA00006153"/>
    </source>
</evidence>
<organism evidence="9 10">
    <name type="scientific">Oceanobacillus iheyensis (strain DSM 14371 / CIP 107618 / JCM 11309 / KCTC 3954 / HTE831)</name>
    <dbReference type="NCBI Taxonomy" id="221109"/>
    <lineage>
        <taxon>Bacteria</taxon>
        <taxon>Bacillati</taxon>
        <taxon>Bacillota</taxon>
        <taxon>Bacilli</taxon>
        <taxon>Bacillales</taxon>
        <taxon>Bacillaceae</taxon>
        <taxon>Oceanobacillus</taxon>
    </lineage>
</organism>
<dbReference type="KEGG" id="oih:OB3286"/>
<comment type="similarity">
    <text evidence="2">Belongs to the peptidase M20 family.</text>
</comment>
<keyword evidence="6" id="KW-0464">Manganese</keyword>
<dbReference type="Pfam" id="PF01546">
    <property type="entry name" value="Peptidase_M20"/>
    <property type="match status" value="1"/>
</dbReference>
<dbReference type="SUPFAM" id="SSF53187">
    <property type="entry name" value="Zn-dependent exopeptidases"/>
    <property type="match status" value="1"/>
</dbReference>
<evidence type="ECO:0000256" key="8">
    <source>
        <dbReference type="PIRSR" id="PIRSR001235-2"/>
    </source>
</evidence>
<feature type="binding site" evidence="7">
    <location>
        <position position="88"/>
    </location>
    <ligand>
        <name>Zn(2+)</name>
        <dbReference type="ChEBI" id="CHEBI:29105"/>
        <label>2</label>
    </ligand>
</feature>
<dbReference type="OrthoDB" id="9808195at2"/>
<dbReference type="SUPFAM" id="SSF55031">
    <property type="entry name" value="Bacterial exopeptidase dimerisation domain"/>
    <property type="match status" value="1"/>
</dbReference>
<name>Q8ELE3_OCEIH</name>
<evidence type="ECO:0000256" key="3">
    <source>
        <dbReference type="ARBA" id="ARBA00011738"/>
    </source>
</evidence>
<comment type="cofactor">
    <cofactor evidence="7">
        <name>Zn(2+)</name>
        <dbReference type="ChEBI" id="CHEBI:29105"/>
    </cofactor>
    <text evidence="7">Binds 2 Zn(2+) ions per subunit.</text>
</comment>
<feature type="binding site" evidence="7">
    <location>
        <position position="188"/>
    </location>
    <ligand>
        <name>Zn(2+)</name>
        <dbReference type="ChEBI" id="CHEBI:29105"/>
        <label>1</label>
    </ligand>
</feature>
<feature type="binding site" evidence="7">
    <location>
        <position position="88"/>
    </location>
    <ligand>
        <name>Zn(2+)</name>
        <dbReference type="ChEBI" id="CHEBI:29105"/>
        <label>1</label>
    </ligand>
</feature>
<evidence type="ECO:0000256" key="5">
    <source>
        <dbReference type="ARBA" id="ARBA00022801"/>
    </source>
</evidence>
<dbReference type="GO" id="GO:0046872">
    <property type="term" value="F:metal ion binding"/>
    <property type="evidence" value="ECO:0007669"/>
    <property type="project" value="UniProtKB-KW"/>
</dbReference>
<dbReference type="PANTHER" id="PTHR32494">
    <property type="entry name" value="ALLANTOATE DEIMINASE-RELATED"/>
    <property type="match status" value="1"/>
</dbReference>
<sequence length="410" mass="45179">MEDWLDKKLCELNVTDSMNKPEGFSRLGYTDEEKVAHQRFITIAKELGLSTYQDQAGNQWAKWVVDEHAPTIGLGSHLDTVYNGGGFDGVAGVLTAFGAIKLLKEKQFIPKKNIAIICFASEESARFGVSTIGSKAISGELEKEKIANIKDSEGITIKEAVEQFGVDWETMDSAELPADELEQFLELHIEQGKVLEDQGLDIGIVNGIARPVRLQVKATGMANHTGTTPMNYRKDALVAIAPLINYVENEAIKINERKSGTLVATVSVARVLPNAMNMIPGEIELGIDIRSTNDQLKNEMSELINKYCGKITEDKKIEVTVNKIVDDASVNLDKLMQGKLYKLSESMGLRTICMDSGAGHDVMNMASKWPCGLIFIPSKHGISHHPEEYTKTADLYKGTSLIARYLEQEA</sequence>
<dbReference type="AlphaFoldDB" id="Q8ELE3"/>
<keyword evidence="10" id="KW-1185">Reference proteome</keyword>
<evidence type="ECO:0000256" key="7">
    <source>
        <dbReference type="PIRSR" id="PIRSR001235-1"/>
    </source>
</evidence>
<feature type="binding site" evidence="7">
    <location>
        <position position="77"/>
    </location>
    <ligand>
        <name>Zn(2+)</name>
        <dbReference type="ChEBI" id="CHEBI:29105"/>
        <label>1</label>
    </ligand>
</feature>
<dbReference type="EC" id="3.5.1.-" evidence="9"/>
<feature type="binding site" evidence="7">
    <location>
        <position position="123"/>
    </location>
    <ligand>
        <name>Zn(2+)</name>
        <dbReference type="ChEBI" id="CHEBI:29105"/>
        <label>2</label>
    </ligand>
</feature>
<dbReference type="InterPro" id="IPR001261">
    <property type="entry name" value="ArgE/DapE_CS"/>
</dbReference>
<dbReference type="PhylomeDB" id="Q8ELE3"/>
<evidence type="ECO:0000313" key="9">
    <source>
        <dbReference type="EMBL" id="BAC15242.1"/>
    </source>
</evidence>
<accession>Q8ELE3</accession>
<evidence type="ECO:0000256" key="6">
    <source>
        <dbReference type="ARBA" id="ARBA00023211"/>
    </source>
</evidence>
<keyword evidence="4 7" id="KW-0479">Metal-binding</keyword>
<dbReference type="RefSeq" id="WP_011067682.1">
    <property type="nucleotide sequence ID" value="NC_004193.1"/>
</dbReference>
<protein>
    <submittedName>
        <fullName evidence="9">N-carbamyl-L-amino acid amidohydrolase (Partial)</fullName>
        <ecNumber evidence="9">3.5.1.-</ecNumber>
    </submittedName>
</protein>
<dbReference type="PROSITE" id="PS00758">
    <property type="entry name" value="ARGE_DAPE_CPG2_1"/>
    <property type="match status" value="1"/>
</dbReference>
<dbReference type="NCBIfam" id="TIGR01879">
    <property type="entry name" value="hydantase"/>
    <property type="match status" value="1"/>
</dbReference>
<comment type="cofactor">
    <cofactor evidence="1">
        <name>Mn(2+)</name>
        <dbReference type="ChEBI" id="CHEBI:29035"/>
    </cofactor>
</comment>
<dbReference type="InterPro" id="IPR010158">
    <property type="entry name" value="Amidase_Cbmase"/>
</dbReference>
<dbReference type="Gene3D" id="3.30.70.360">
    <property type="match status" value="1"/>
</dbReference>
<proteinExistence type="inferred from homology"/>
<dbReference type="InterPro" id="IPR002933">
    <property type="entry name" value="Peptidase_M20"/>
</dbReference>
<dbReference type="eggNOG" id="COG0624">
    <property type="taxonomic scope" value="Bacteria"/>
</dbReference>
<dbReference type="CDD" id="cd03884">
    <property type="entry name" value="M20_bAS"/>
    <property type="match status" value="1"/>
</dbReference>
<feature type="binding site" evidence="8">
    <location>
        <position position="213"/>
    </location>
    <ligand>
        <name>allantoate</name>
        <dbReference type="ChEBI" id="CHEBI:17536"/>
    </ligand>
</feature>
<dbReference type="EMBL" id="BA000028">
    <property type="protein sequence ID" value="BAC15242.1"/>
    <property type="molecule type" value="Genomic_DNA"/>
</dbReference>
<evidence type="ECO:0000256" key="1">
    <source>
        <dbReference type="ARBA" id="ARBA00001936"/>
    </source>
</evidence>
<evidence type="ECO:0000313" key="10">
    <source>
        <dbReference type="Proteomes" id="UP000000822"/>
    </source>
</evidence>
<dbReference type="STRING" id="221109.gene:10735538"/>
<dbReference type="Proteomes" id="UP000000822">
    <property type="component" value="Chromosome"/>
</dbReference>
<feature type="binding site" evidence="8">
    <location>
        <position position="290"/>
    </location>
    <ligand>
        <name>allantoate</name>
        <dbReference type="ChEBI" id="CHEBI:17536"/>
    </ligand>
</feature>
<keyword evidence="7" id="KW-0862">Zinc</keyword>
<reference evidence="9 10" key="2">
    <citation type="journal article" date="2002" name="Nucleic Acids Res.">
        <title>Genome sequence of Oceanobacillus iheyensis isolated from the Iheya Ridge and its unexpected adaptive capabilities to extreme environments.</title>
        <authorList>
            <person name="Takami H."/>
            <person name="Takaki Y."/>
            <person name="Uchiyama I."/>
        </authorList>
    </citation>
    <scope>NUCLEOTIDE SEQUENCE [LARGE SCALE GENOMIC DNA]</scope>
    <source>
        <strain evidence="10">DSM 14371 / CIP 107618 / JCM 11309 / KCTC 3954 / HTE831</strain>
    </source>
</reference>
<dbReference type="PIRSF" id="PIRSF001235">
    <property type="entry name" value="Amidase_carbamoylase"/>
    <property type="match status" value="1"/>
</dbReference>
<dbReference type="PANTHER" id="PTHR32494:SF19">
    <property type="entry name" value="ALLANTOATE DEIMINASE-RELATED"/>
    <property type="match status" value="1"/>
</dbReference>
<feature type="binding site" evidence="8">
    <location>
        <position position="277"/>
    </location>
    <ligand>
        <name>allantoate</name>
        <dbReference type="ChEBI" id="CHEBI:17536"/>
    </ligand>
</feature>
<dbReference type="NCBIfam" id="NF006771">
    <property type="entry name" value="PRK09290.1-5"/>
    <property type="match status" value="1"/>
</dbReference>
<gene>
    <name evidence="9" type="ordered locus">OB3286</name>
</gene>
<dbReference type="HOGENOM" id="CLU_024588_6_0_9"/>
<evidence type="ECO:0000256" key="4">
    <source>
        <dbReference type="ARBA" id="ARBA00022723"/>
    </source>
</evidence>
<dbReference type="GO" id="GO:0016813">
    <property type="term" value="F:hydrolase activity, acting on carbon-nitrogen (but not peptide) bonds, in linear amidines"/>
    <property type="evidence" value="ECO:0007669"/>
    <property type="project" value="InterPro"/>
</dbReference>
<feature type="binding site" evidence="7">
    <location>
        <position position="384"/>
    </location>
    <ligand>
        <name>Zn(2+)</name>
        <dbReference type="ChEBI" id="CHEBI:29105"/>
        <label>2</label>
    </ligand>
</feature>
<reference evidence="9 10" key="1">
    <citation type="journal article" date="2001" name="FEMS Microbiol. Lett.">
        <title>Oceanobacillus iheyensis gen. nov., sp. nov., a deep-sea extremely halotolerant and alkaliphilic species isolated from a depth of 1050 m on the Iheya Ridge.</title>
        <authorList>
            <person name="Lu J."/>
            <person name="Nogi Y."/>
            <person name="Takami H."/>
        </authorList>
    </citation>
    <scope>NUCLEOTIDE SEQUENCE [LARGE SCALE GENOMIC DNA]</scope>
    <source>
        <strain evidence="10">DSM 14371 / CIP 107618 / JCM 11309 / KCTC 3954 / HTE831</strain>
    </source>
</reference>
<dbReference type="InterPro" id="IPR036264">
    <property type="entry name" value="Bact_exopeptidase_dim_dom"/>
</dbReference>
<keyword evidence="5 9" id="KW-0378">Hydrolase</keyword>